<keyword evidence="5" id="KW-1185">Reference proteome</keyword>
<keyword evidence="2" id="KW-0812">Transmembrane</keyword>
<dbReference type="AlphaFoldDB" id="A0A1Q9CQJ4"/>
<keyword evidence="2" id="KW-1133">Transmembrane helix</keyword>
<dbReference type="PROSITE" id="PS51257">
    <property type="entry name" value="PROKAR_LIPOPROTEIN"/>
    <property type="match status" value="1"/>
</dbReference>
<sequence>MARRGRSLVMSICLAAVALMACWQFVAPVFVQPKTNRGLEAAAPAAMGALVSMASSLPAEATVPAKGPLYGTELCTKPLIYLIYPLCEPVFLVCPLYNFPIVLGFFAALVTVINLILPETQPDEGNEMFSCCVSKDDQQEFLAPNTAPSAADRVSAEDAGAKVFTFTVQKSGDKDMLGMDVKHKKGMWLVVAKIDEGAVAELEYPEWNSGGGSLAAKSVSDRVWDSYYTRGATSEQRGDEAQAAAEISDVIYEINGVKGDDALMVAECKKSSKLEMKVTGVWFFGDVFSILVIACQAHVYSDVISAEQGFADSERTGSGYPSHKNGCVESEAISSRS</sequence>
<keyword evidence="2" id="KW-0472">Membrane</keyword>
<evidence type="ECO:0000256" key="1">
    <source>
        <dbReference type="SAM" id="MobiDB-lite"/>
    </source>
</evidence>
<accession>A0A1Q9CQJ4</accession>
<keyword evidence="3" id="KW-0732">Signal</keyword>
<organism evidence="4 5">
    <name type="scientific">Symbiodinium microadriaticum</name>
    <name type="common">Dinoflagellate</name>
    <name type="synonym">Zooxanthella microadriatica</name>
    <dbReference type="NCBI Taxonomy" id="2951"/>
    <lineage>
        <taxon>Eukaryota</taxon>
        <taxon>Sar</taxon>
        <taxon>Alveolata</taxon>
        <taxon>Dinophyceae</taxon>
        <taxon>Suessiales</taxon>
        <taxon>Symbiodiniaceae</taxon>
        <taxon>Symbiodinium</taxon>
    </lineage>
</organism>
<gene>
    <name evidence="4" type="ORF">AK812_SmicGene33849</name>
</gene>
<name>A0A1Q9CQJ4_SYMMI</name>
<evidence type="ECO:0000313" key="5">
    <source>
        <dbReference type="Proteomes" id="UP000186817"/>
    </source>
</evidence>
<evidence type="ECO:0000313" key="4">
    <source>
        <dbReference type="EMBL" id="OLP85189.1"/>
    </source>
</evidence>
<dbReference type="EMBL" id="LSRX01000990">
    <property type="protein sequence ID" value="OLP85189.1"/>
    <property type="molecule type" value="Genomic_DNA"/>
</dbReference>
<feature type="transmembrane region" description="Helical" evidence="2">
    <location>
        <begin position="96"/>
        <end position="117"/>
    </location>
</feature>
<feature type="signal peptide" evidence="3">
    <location>
        <begin position="1"/>
        <end position="28"/>
    </location>
</feature>
<proteinExistence type="predicted"/>
<evidence type="ECO:0000256" key="3">
    <source>
        <dbReference type="SAM" id="SignalP"/>
    </source>
</evidence>
<evidence type="ECO:0000256" key="2">
    <source>
        <dbReference type="SAM" id="Phobius"/>
    </source>
</evidence>
<protein>
    <submittedName>
        <fullName evidence="4">Uncharacterized protein</fullName>
    </submittedName>
</protein>
<feature type="region of interest" description="Disordered" evidence="1">
    <location>
        <begin position="314"/>
        <end position="337"/>
    </location>
</feature>
<reference evidence="4 5" key="1">
    <citation type="submission" date="2016-02" db="EMBL/GenBank/DDBJ databases">
        <title>Genome analysis of coral dinoflagellate symbionts highlights evolutionary adaptations to a symbiotic lifestyle.</title>
        <authorList>
            <person name="Aranda M."/>
            <person name="Li Y."/>
            <person name="Liew Y.J."/>
            <person name="Baumgarten S."/>
            <person name="Simakov O."/>
            <person name="Wilson M."/>
            <person name="Piel J."/>
            <person name="Ashoor H."/>
            <person name="Bougouffa S."/>
            <person name="Bajic V.B."/>
            <person name="Ryu T."/>
            <person name="Ravasi T."/>
            <person name="Bayer T."/>
            <person name="Micklem G."/>
            <person name="Kim H."/>
            <person name="Bhak J."/>
            <person name="Lajeunesse T.C."/>
            <person name="Voolstra C.R."/>
        </authorList>
    </citation>
    <scope>NUCLEOTIDE SEQUENCE [LARGE SCALE GENOMIC DNA]</scope>
    <source>
        <strain evidence="4 5">CCMP2467</strain>
    </source>
</reference>
<feature type="chain" id="PRO_5010385766" evidence="3">
    <location>
        <begin position="29"/>
        <end position="337"/>
    </location>
</feature>
<dbReference type="OrthoDB" id="409715at2759"/>
<feature type="transmembrane region" description="Helical" evidence="2">
    <location>
        <begin position="279"/>
        <end position="300"/>
    </location>
</feature>
<dbReference type="Proteomes" id="UP000186817">
    <property type="component" value="Unassembled WGS sequence"/>
</dbReference>
<comment type="caution">
    <text evidence="4">The sequence shown here is derived from an EMBL/GenBank/DDBJ whole genome shotgun (WGS) entry which is preliminary data.</text>
</comment>